<sequence>MALKPEGVVQPPPAFRLQISRRSKDIIRIATGITHSTRKARQRCPSTLTRDVAPETMAGWPRRGFERLGDICHKKFTSTHSMIGLSI</sequence>
<protein>
    <submittedName>
        <fullName evidence="1">Uncharacterized protein</fullName>
    </submittedName>
</protein>
<dbReference type="Proteomes" id="UP000002220">
    <property type="component" value="Chromosome"/>
</dbReference>
<dbReference type="KEGG" id="plm:Plim_1591"/>
<name>D5SWS4_PLAL2</name>
<evidence type="ECO:0000313" key="1">
    <source>
        <dbReference type="EMBL" id="ADG67424.1"/>
    </source>
</evidence>
<proteinExistence type="predicted"/>
<keyword evidence="2" id="KW-1185">Reference proteome</keyword>
<dbReference type="AlphaFoldDB" id="D5SWS4"/>
<accession>D5SWS4</accession>
<dbReference type="HOGENOM" id="CLU_2480673_0_0_0"/>
<reference evidence="1 2" key="1">
    <citation type="journal article" date="2010" name="Stand. Genomic Sci.">
        <title>Complete genome sequence of Planctomyces limnophilus type strain (Mu 290).</title>
        <authorList>
            <person name="Labutti K."/>
            <person name="Sikorski J."/>
            <person name="Schneider S."/>
            <person name="Nolan M."/>
            <person name="Lucas S."/>
            <person name="Glavina Del Rio T."/>
            <person name="Tice H."/>
            <person name="Cheng J.F."/>
            <person name="Goodwin L."/>
            <person name="Pitluck S."/>
            <person name="Liolios K."/>
            <person name="Ivanova N."/>
            <person name="Mavromatis K."/>
            <person name="Mikhailova N."/>
            <person name="Pati A."/>
            <person name="Chen A."/>
            <person name="Palaniappan K."/>
            <person name="Land M."/>
            <person name="Hauser L."/>
            <person name="Chang Y.J."/>
            <person name="Jeffries C.D."/>
            <person name="Tindall B.J."/>
            <person name="Rohde M."/>
            <person name="Goker M."/>
            <person name="Woyke T."/>
            <person name="Bristow J."/>
            <person name="Eisen J.A."/>
            <person name="Markowitz V."/>
            <person name="Hugenholtz P."/>
            <person name="Kyrpides N.C."/>
            <person name="Klenk H.P."/>
            <person name="Lapidus A."/>
        </authorList>
    </citation>
    <scope>NUCLEOTIDE SEQUENCE [LARGE SCALE GENOMIC DNA]</scope>
    <source>
        <strain evidence="2">ATCC 43296 / DSM 3776 / IFAM 1008 / 290</strain>
    </source>
</reference>
<organism evidence="1 2">
    <name type="scientific">Planctopirus limnophila (strain ATCC 43296 / DSM 3776 / IFAM 1008 / Mu 290)</name>
    <name type="common">Planctomyces limnophilus</name>
    <dbReference type="NCBI Taxonomy" id="521674"/>
    <lineage>
        <taxon>Bacteria</taxon>
        <taxon>Pseudomonadati</taxon>
        <taxon>Planctomycetota</taxon>
        <taxon>Planctomycetia</taxon>
        <taxon>Planctomycetales</taxon>
        <taxon>Planctomycetaceae</taxon>
        <taxon>Planctopirus</taxon>
    </lineage>
</organism>
<evidence type="ECO:0000313" key="2">
    <source>
        <dbReference type="Proteomes" id="UP000002220"/>
    </source>
</evidence>
<gene>
    <name evidence="1" type="ordered locus">Plim_1591</name>
</gene>
<dbReference type="EMBL" id="CP001744">
    <property type="protein sequence ID" value="ADG67424.1"/>
    <property type="molecule type" value="Genomic_DNA"/>
</dbReference>